<evidence type="ECO:0000256" key="7">
    <source>
        <dbReference type="ARBA" id="ARBA00022763"/>
    </source>
</evidence>
<dbReference type="GO" id="GO:0031573">
    <property type="term" value="P:mitotic intra-S DNA damage checkpoint signaling"/>
    <property type="evidence" value="ECO:0007669"/>
    <property type="project" value="TreeGrafter"/>
</dbReference>
<dbReference type="GO" id="GO:0031297">
    <property type="term" value="P:replication fork processing"/>
    <property type="evidence" value="ECO:0007669"/>
    <property type="project" value="TreeGrafter"/>
</dbReference>
<sequence>MSSDNDDDDEFPDIGGIKRPKLSSNVKSGAGAAPRTSVSKPSTSKTKPTAEDKAAAREVEKRRRQQEREESKEQRRREKERAAALAEVNKVRTDKKVSTPEMIVDLPSSMGPSVRLQVETLLQDLNVRHYPYNSPVNNVVKWRRKVRARFNEDEGYWEPIPVERIEPEKHAMVLMPAAEFVELALGANGSDLEAHVLRMQRHYEGDQLVYMIEGLAPWMRKNRNVRNRQFQSAVRNAGGDADSDSAAAAAATAPPPSSQAPPGRRRKDPKPPPVYIDEDQVEDALLQLQVAHGVIIHHTAAPIETAQWVATFTQHISTIPYRRQRDAANESAAFCMDSGQVRTGDGPADTYARMLQEIARVTAPIAYGIAGQFPTVGQLVRGLEAEGPLALEAIRKSANRDGAFTDRTIGQAISRRVHKVFTGRDEASTDI</sequence>
<dbReference type="GO" id="GO:0008821">
    <property type="term" value="F:crossover junction DNA endonuclease activity"/>
    <property type="evidence" value="ECO:0007669"/>
    <property type="project" value="TreeGrafter"/>
</dbReference>
<dbReference type="Pfam" id="PF02732">
    <property type="entry name" value="ERCC4"/>
    <property type="match status" value="1"/>
</dbReference>
<dbReference type="GO" id="GO:0048476">
    <property type="term" value="C:Holliday junction resolvase complex"/>
    <property type="evidence" value="ECO:0007669"/>
    <property type="project" value="InterPro"/>
</dbReference>
<dbReference type="PANTHER" id="PTHR21077:SF5">
    <property type="entry name" value="CROSSOVER JUNCTION ENDONUCLEASE MMS4"/>
    <property type="match status" value="1"/>
</dbReference>
<dbReference type="Gene3D" id="3.40.50.10130">
    <property type="match status" value="1"/>
</dbReference>
<name>A0A0G2FF98_9PEZI</name>
<dbReference type="GO" id="GO:0006302">
    <property type="term" value="P:double-strand break repair"/>
    <property type="evidence" value="ECO:0007669"/>
    <property type="project" value="TreeGrafter"/>
</dbReference>
<evidence type="ECO:0000256" key="5">
    <source>
        <dbReference type="ARBA" id="ARBA00022723"/>
    </source>
</evidence>
<dbReference type="FunFam" id="1.10.150.670:FF:000004">
    <property type="entry name" value="Crossover junction endonuclease EME1"/>
    <property type="match status" value="1"/>
</dbReference>
<dbReference type="GO" id="GO:0005634">
    <property type="term" value="C:nucleus"/>
    <property type="evidence" value="ECO:0007669"/>
    <property type="project" value="UniProtKB-SubCell"/>
</dbReference>
<dbReference type="GO" id="GO:0003677">
    <property type="term" value="F:DNA binding"/>
    <property type="evidence" value="ECO:0007669"/>
    <property type="project" value="InterPro"/>
</dbReference>
<keyword evidence="12" id="KW-0539">Nucleus</keyword>
<evidence type="ECO:0000256" key="8">
    <source>
        <dbReference type="ARBA" id="ARBA00022801"/>
    </source>
</evidence>
<evidence type="ECO:0000256" key="10">
    <source>
        <dbReference type="ARBA" id="ARBA00023172"/>
    </source>
</evidence>
<feature type="domain" description="ERCC4" evidence="15">
    <location>
        <begin position="101"/>
        <end position="384"/>
    </location>
</feature>
<reference evidence="16 17" key="2">
    <citation type="submission" date="2015-05" db="EMBL/GenBank/DDBJ databases">
        <authorList>
            <person name="Morales-Cruz A."/>
            <person name="Amrine K.C."/>
            <person name="Cantu D."/>
        </authorList>
    </citation>
    <scope>NUCLEOTIDE SEQUENCE [LARGE SCALE GENOMIC DNA]</scope>
    <source>
        <strain evidence="16">DA912</strain>
    </source>
</reference>
<comment type="similarity">
    <text evidence="3">Belongs to the EME1/MMS4 family.</text>
</comment>
<evidence type="ECO:0000256" key="3">
    <source>
        <dbReference type="ARBA" id="ARBA00005313"/>
    </source>
</evidence>
<keyword evidence="13" id="KW-0469">Meiosis</keyword>
<feature type="compositionally biased region" description="Basic and acidic residues" evidence="14">
    <location>
        <begin position="48"/>
        <end position="82"/>
    </location>
</feature>
<evidence type="ECO:0000256" key="1">
    <source>
        <dbReference type="ARBA" id="ARBA00001946"/>
    </source>
</evidence>
<comment type="subcellular location">
    <subcellularLocation>
        <location evidence="2">Nucleus</location>
    </subcellularLocation>
</comment>
<dbReference type="GO" id="GO:0046872">
    <property type="term" value="F:metal ion binding"/>
    <property type="evidence" value="ECO:0007669"/>
    <property type="project" value="UniProtKB-KW"/>
</dbReference>
<keyword evidence="17" id="KW-1185">Reference proteome</keyword>
<evidence type="ECO:0000313" key="16">
    <source>
        <dbReference type="EMBL" id="KKY32801.1"/>
    </source>
</evidence>
<evidence type="ECO:0000256" key="12">
    <source>
        <dbReference type="ARBA" id="ARBA00023242"/>
    </source>
</evidence>
<dbReference type="OrthoDB" id="343092at2759"/>
<evidence type="ECO:0000256" key="2">
    <source>
        <dbReference type="ARBA" id="ARBA00004123"/>
    </source>
</evidence>
<feature type="compositionally biased region" description="Low complexity" evidence="14">
    <location>
        <begin position="237"/>
        <end position="252"/>
    </location>
</feature>
<dbReference type="AlphaFoldDB" id="A0A0G2FF98"/>
<dbReference type="STRING" id="1214573.A0A0G2FF98"/>
<feature type="region of interest" description="Disordered" evidence="14">
    <location>
        <begin position="1"/>
        <end position="83"/>
    </location>
</feature>
<dbReference type="Gene3D" id="1.10.150.670">
    <property type="entry name" value="Crossover junction endonuclease EME1, DNA-binding domain"/>
    <property type="match status" value="1"/>
</dbReference>
<feature type="compositionally biased region" description="Low complexity" evidence="14">
    <location>
        <begin position="34"/>
        <end position="47"/>
    </location>
</feature>
<keyword evidence="11" id="KW-0234">DNA repair</keyword>
<dbReference type="InterPro" id="IPR047521">
    <property type="entry name" value="XPF_nuclease_EME1_ascomycetes"/>
</dbReference>
<protein>
    <submittedName>
        <fullName evidence="16">Putative ercc4 domain-containing protein</fullName>
    </submittedName>
</protein>
<accession>A0A0G2FF98</accession>
<dbReference type="InterPro" id="IPR006166">
    <property type="entry name" value="ERCC4_domain"/>
</dbReference>
<dbReference type="InterPro" id="IPR042530">
    <property type="entry name" value="EME1/EME2_C"/>
</dbReference>
<evidence type="ECO:0000259" key="15">
    <source>
        <dbReference type="SMART" id="SM00891"/>
    </source>
</evidence>
<evidence type="ECO:0000256" key="4">
    <source>
        <dbReference type="ARBA" id="ARBA00022722"/>
    </source>
</evidence>
<comment type="cofactor">
    <cofactor evidence="1">
        <name>Mg(2+)</name>
        <dbReference type="ChEBI" id="CHEBI:18420"/>
    </cofactor>
</comment>
<keyword evidence="9" id="KW-0460">Magnesium</keyword>
<dbReference type="GO" id="GO:0000712">
    <property type="term" value="P:resolution of meiotic recombination intermediates"/>
    <property type="evidence" value="ECO:0007669"/>
    <property type="project" value="TreeGrafter"/>
</dbReference>
<evidence type="ECO:0000256" key="13">
    <source>
        <dbReference type="ARBA" id="ARBA00023254"/>
    </source>
</evidence>
<keyword evidence="7" id="KW-0227">DNA damage</keyword>
<dbReference type="CDD" id="cd20085">
    <property type="entry name" value="XPF_nuclease_Mms4"/>
    <property type="match status" value="1"/>
</dbReference>
<keyword evidence="6" id="KW-0255">Endonuclease</keyword>
<reference evidence="16 17" key="1">
    <citation type="submission" date="2015-05" db="EMBL/GenBank/DDBJ databases">
        <title>Distinctive expansion of gene families associated with plant cell wall degradation and secondary metabolism in the genomes of grapevine trunk pathogens.</title>
        <authorList>
            <person name="Lawrence D.P."/>
            <person name="Travadon R."/>
            <person name="Rolshausen P.E."/>
            <person name="Baumgartner K."/>
        </authorList>
    </citation>
    <scope>NUCLEOTIDE SEQUENCE [LARGE SCALE GENOMIC DNA]</scope>
    <source>
        <strain evidence="16">DA912</strain>
    </source>
</reference>
<evidence type="ECO:0000256" key="11">
    <source>
        <dbReference type="ARBA" id="ARBA00023204"/>
    </source>
</evidence>
<feature type="region of interest" description="Disordered" evidence="14">
    <location>
        <begin position="233"/>
        <end position="276"/>
    </location>
</feature>
<keyword evidence="10" id="KW-0233">DNA recombination</keyword>
<keyword evidence="8" id="KW-0378">Hydrolase</keyword>
<proteinExistence type="inferred from homology"/>
<keyword evidence="4" id="KW-0540">Nuclease</keyword>
<organism evidence="16 17">
    <name type="scientific">Diaporthe ampelina</name>
    <dbReference type="NCBI Taxonomy" id="1214573"/>
    <lineage>
        <taxon>Eukaryota</taxon>
        <taxon>Fungi</taxon>
        <taxon>Dikarya</taxon>
        <taxon>Ascomycota</taxon>
        <taxon>Pezizomycotina</taxon>
        <taxon>Sordariomycetes</taxon>
        <taxon>Sordariomycetidae</taxon>
        <taxon>Diaporthales</taxon>
        <taxon>Diaporthaceae</taxon>
        <taxon>Diaporthe</taxon>
    </lineage>
</organism>
<evidence type="ECO:0000256" key="14">
    <source>
        <dbReference type="SAM" id="MobiDB-lite"/>
    </source>
</evidence>
<evidence type="ECO:0000256" key="6">
    <source>
        <dbReference type="ARBA" id="ARBA00022759"/>
    </source>
</evidence>
<evidence type="ECO:0000256" key="9">
    <source>
        <dbReference type="ARBA" id="ARBA00022842"/>
    </source>
</evidence>
<keyword evidence="5" id="KW-0479">Metal-binding</keyword>
<feature type="compositionally biased region" description="Acidic residues" evidence="14">
    <location>
        <begin position="1"/>
        <end position="12"/>
    </location>
</feature>
<evidence type="ECO:0000313" key="17">
    <source>
        <dbReference type="Proteomes" id="UP000034680"/>
    </source>
</evidence>
<dbReference type="SMART" id="SM00891">
    <property type="entry name" value="ERCC4"/>
    <property type="match status" value="1"/>
</dbReference>
<dbReference type="PANTHER" id="PTHR21077">
    <property type="entry name" value="EME1 PROTEIN"/>
    <property type="match status" value="1"/>
</dbReference>
<dbReference type="Proteomes" id="UP000034680">
    <property type="component" value="Unassembled WGS sequence"/>
</dbReference>
<dbReference type="EMBL" id="LCUC01000279">
    <property type="protein sequence ID" value="KKY32801.1"/>
    <property type="molecule type" value="Genomic_DNA"/>
</dbReference>
<gene>
    <name evidence="16" type="ORF">UCDDA912_g07243</name>
</gene>
<dbReference type="InterPro" id="IPR033310">
    <property type="entry name" value="Mms4/EME1/EME2"/>
</dbReference>
<comment type="caution">
    <text evidence="16">The sequence shown here is derived from an EMBL/GenBank/DDBJ whole genome shotgun (WGS) entry which is preliminary data.</text>
</comment>